<protein>
    <recommendedName>
        <fullName evidence="4">DUF1376 domain-containing protein</fullName>
    </recommendedName>
</protein>
<dbReference type="EMBL" id="QMBQ01000001">
    <property type="protein sequence ID" value="RAZ79736.1"/>
    <property type="molecule type" value="Genomic_DNA"/>
</dbReference>
<name>A0A330GWX6_9HYPH</name>
<keyword evidence="3" id="KW-1185">Reference proteome</keyword>
<feature type="compositionally biased region" description="Polar residues" evidence="1">
    <location>
        <begin position="141"/>
        <end position="151"/>
    </location>
</feature>
<evidence type="ECO:0008006" key="4">
    <source>
        <dbReference type="Google" id="ProtNLM"/>
    </source>
</evidence>
<evidence type="ECO:0000313" key="2">
    <source>
        <dbReference type="EMBL" id="RAZ79736.1"/>
    </source>
</evidence>
<dbReference type="RefSeq" id="WP_112125319.1">
    <property type="nucleotide sequence ID" value="NZ_QMBQ01000001.1"/>
</dbReference>
<reference evidence="2 3" key="1">
    <citation type="submission" date="2018-07" db="EMBL/GenBank/DDBJ databases">
        <title>Diversity of Mesorhizobium strains in Brazil.</title>
        <authorList>
            <person name="Helene L.C.F."/>
            <person name="Dall'Agnol R."/>
            <person name="Delamuta J.R.M."/>
            <person name="Hungria M."/>
        </authorList>
    </citation>
    <scope>NUCLEOTIDE SEQUENCE [LARGE SCALE GENOMIC DNA]</scope>
    <source>
        <strain evidence="2 3">CNPSo 3140</strain>
    </source>
</reference>
<feature type="region of interest" description="Disordered" evidence="1">
    <location>
        <begin position="107"/>
        <end position="190"/>
    </location>
</feature>
<organism evidence="2 3">
    <name type="scientific">Mesorhizobium atlanticum</name>
    <dbReference type="NCBI Taxonomy" id="2233532"/>
    <lineage>
        <taxon>Bacteria</taxon>
        <taxon>Pseudomonadati</taxon>
        <taxon>Pseudomonadota</taxon>
        <taxon>Alphaproteobacteria</taxon>
        <taxon>Hyphomicrobiales</taxon>
        <taxon>Phyllobacteriaceae</taxon>
        <taxon>Mesorhizobium</taxon>
    </lineage>
</organism>
<proteinExistence type="predicted"/>
<dbReference type="OrthoDB" id="8243486at2"/>
<dbReference type="AlphaFoldDB" id="A0A330GWX6"/>
<gene>
    <name evidence="2" type="ORF">DPM35_00025</name>
</gene>
<evidence type="ECO:0000256" key="1">
    <source>
        <dbReference type="SAM" id="MobiDB-lite"/>
    </source>
</evidence>
<comment type="caution">
    <text evidence="2">The sequence shown here is derived from an EMBL/GenBank/DDBJ whole genome shotgun (WGS) entry which is preliminary data.</text>
</comment>
<sequence length="226" mass="24686">MSGTIWSKFFWSDWESDPNLRLCSLAAQGLWMRMLCIAAAHEPVGYVAIAGKGLDETALARLAGCAEMELGALLGELEQNRVFSRDRHGRIYSRRMIADARKARLARKNGLKGGNPSLSKERAFPPSDKRRARAGDKAGDKTQSPDSQSPQAIDPSRENAPAFSASRDRNGKAPPGQPPEKKWQRRRTHVDAANAIIEEINDRSRIAAGGEGAGRDVFLLPAIRAG</sequence>
<accession>A0A330GWX6</accession>
<dbReference type="Proteomes" id="UP000251956">
    <property type="component" value="Unassembled WGS sequence"/>
</dbReference>
<evidence type="ECO:0000313" key="3">
    <source>
        <dbReference type="Proteomes" id="UP000251956"/>
    </source>
</evidence>
<feature type="compositionally biased region" description="Basic and acidic residues" evidence="1">
    <location>
        <begin position="119"/>
        <end position="140"/>
    </location>
</feature>